<protein>
    <recommendedName>
        <fullName evidence="2">DUF4124 domain-containing protein</fullName>
    </recommendedName>
</protein>
<dbReference type="AlphaFoldDB" id="A0A644ZPA7"/>
<dbReference type="PROSITE" id="PS51257">
    <property type="entry name" value="PROKAR_LIPOPROTEIN"/>
    <property type="match status" value="1"/>
</dbReference>
<organism evidence="3">
    <name type="scientific">bioreactor metagenome</name>
    <dbReference type="NCBI Taxonomy" id="1076179"/>
    <lineage>
        <taxon>unclassified sequences</taxon>
        <taxon>metagenomes</taxon>
        <taxon>ecological metagenomes</taxon>
    </lineage>
</organism>
<proteinExistence type="predicted"/>
<comment type="caution">
    <text evidence="3">The sequence shown here is derived from an EMBL/GenBank/DDBJ whole genome shotgun (WGS) entry which is preliminary data.</text>
</comment>
<evidence type="ECO:0000259" key="2">
    <source>
        <dbReference type="Pfam" id="PF13511"/>
    </source>
</evidence>
<dbReference type="Pfam" id="PF13511">
    <property type="entry name" value="DUF4124"/>
    <property type="match status" value="1"/>
</dbReference>
<name>A0A644ZPA7_9ZZZZ</name>
<evidence type="ECO:0000313" key="3">
    <source>
        <dbReference type="EMBL" id="MPM42596.1"/>
    </source>
</evidence>
<reference evidence="3" key="1">
    <citation type="submission" date="2019-08" db="EMBL/GenBank/DDBJ databases">
        <authorList>
            <person name="Kucharzyk K."/>
            <person name="Murdoch R.W."/>
            <person name="Higgins S."/>
            <person name="Loffler F."/>
        </authorList>
    </citation>
    <scope>NUCLEOTIDE SEQUENCE</scope>
</reference>
<dbReference type="EMBL" id="VSSQ01009785">
    <property type="protein sequence ID" value="MPM42596.1"/>
    <property type="molecule type" value="Genomic_DNA"/>
</dbReference>
<keyword evidence="1" id="KW-0175">Coiled coil</keyword>
<sequence>MKAVARHILQGVLAGGLLCSASLAAAQGAVYSCIDKNGRRITADRPIPECIDREQRVLDKTGTERRRIGPTLTENERAALEAQRRAEAEQKARVVEERRRERALITRYPDEATHNAERASALSVFDDLIAIANKRIEQLRADRTSIDTELEFYQNDPKKAPTKLQRRIAENEEDLADQQRYIANQQDEKRKLRQRFDAELASLKLLWARERPAAAETAAGC</sequence>
<feature type="coiled-coil region" evidence="1">
    <location>
        <begin position="136"/>
        <end position="195"/>
    </location>
</feature>
<gene>
    <name evidence="3" type="ORF">SDC9_89262</name>
</gene>
<feature type="domain" description="DUF4124" evidence="2">
    <location>
        <begin position="17"/>
        <end position="60"/>
    </location>
</feature>
<evidence type="ECO:0000256" key="1">
    <source>
        <dbReference type="SAM" id="Coils"/>
    </source>
</evidence>
<accession>A0A644ZPA7</accession>
<dbReference type="InterPro" id="IPR025392">
    <property type="entry name" value="DUF4124"/>
</dbReference>